<accession>A0A9W4T7W8</accession>
<keyword evidence="5" id="KW-1185">Reference proteome</keyword>
<dbReference type="AlphaFoldDB" id="A0A9W4T7W8"/>
<evidence type="ECO:0000313" key="4">
    <source>
        <dbReference type="EMBL" id="CAI2197363.1"/>
    </source>
</evidence>
<dbReference type="CDD" id="cd00298">
    <property type="entry name" value="ACD_sHsps_p23-like"/>
    <property type="match status" value="1"/>
</dbReference>
<dbReference type="SUPFAM" id="SSF49764">
    <property type="entry name" value="HSP20-like chaperones"/>
    <property type="match status" value="1"/>
</dbReference>
<evidence type="ECO:0000256" key="2">
    <source>
        <dbReference type="RuleBase" id="RU003616"/>
    </source>
</evidence>
<name>A0A9W4T7W8_9GLOM</name>
<dbReference type="OrthoDB" id="2347665at2759"/>
<dbReference type="Pfam" id="PF00011">
    <property type="entry name" value="HSP20"/>
    <property type="match status" value="1"/>
</dbReference>
<dbReference type="Proteomes" id="UP001153678">
    <property type="component" value="Unassembled WGS sequence"/>
</dbReference>
<sequence>TPKYTNTCCRHEENSVMFVGKSSAFYSLMKDVVKDGPYSKIRFIASQYFSTKIQNTFTSSEGRKRKLIEIENNENNRQPLNLPYDLYESERQFIIVIDTPSVKNKGEISISVRKDRIVNIKGHISRDTIPGKQLESQNPLLFRKFDIKVNLPKNIDSEESTNVIVEAGVTTIMIKKEVAKNLRIS</sequence>
<evidence type="ECO:0000313" key="5">
    <source>
        <dbReference type="Proteomes" id="UP001153678"/>
    </source>
</evidence>
<dbReference type="InterPro" id="IPR002068">
    <property type="entry name" value="A-crystallin/Hsp20_dom"/>
</dbReference>
<feature type="non-terminal residue" evidence="4">
    <location>
        <position position="1"/>
    </location>
</feature>
<evidence type="ECO:0000256" key="1">
    <source>
        <dbReference type="PROSITE-ProRule" id="PRU00285"/>
    </source>
</evidence>
<reference evidence="4" key="1">
    <citation type="submission" date="2022-08" db="EMBL/GenBank/DDBJ databases">
        <authorList>
            <person name="Kallberg Y."/>
            <person name="Tangrot J."/>
            <person name="Rosling A."/>
        </authorList>
    </citation>
    <scope>NUCLEOTIDE SEQUENCE</scope>
    <source>
        <strain evidence="4">Wild A</strain>
    </source>
</reference>
<proteinExistence type="inferred from homology"/>
<feature type="domain" description="SHSP" evidence="3">
    <location>
        <begin position="75"/>
        <end position="185"/>
    </location>
</feature>
<dbReference type="Gene3D" id="2.60.40.790">
    <property type="match status" value="1"/>
</dbReference>
<dbReference type="InterPro" id="IPR008978">
    <property type="entry name" value="HSP20-like_chaperone"/>
</dbReference>
<comment type="caution">
    <text evidence="4">The sequence shown here is derived from an EMBL/GenBank/DDBJ whole genome shotgun (WGS) entry which is preliminary data.</text>
</comment>
<organism evidence="4 5">
    <name type="scientific">Funneliformis geosporum</name>
    <dbReference type="NCBI Taxonomy" id="1117311"/>
    <lineage>
        <taxon>Eukaryota</taxon>
        <taxon>Fungi</taxon>
        <taxon>Fungi incertae sedis</taxon>
        <taxon>Mucoromycota</taxon>
        <taxon>Glomeromycotina</taxon>
        <taxon>Glomeromycetes</taxon>
        <taxon>Glomerales</taxon>
        <taxon>Glomeraceae</taxon>
        <taxon>Funneliformis</taxon>
    </lineage>
</organism>
<dbReference type="EMBL" id="CAMKVN010016166">
    <property type="protein sequence ID" value="CAI2197363.1"/>
    <property type="molecule type" value="Genomic_DNA"/>
</dbReference>
<dbReference type="PROSITE" id="PS01031">
    <property type="entry name" value="SHSP"/>
    <property type="match status" value="1"/>
</dbReference>
<feature type="non-terminal residue" evidence="4">
    <location>
        <position position="185"/>
    </location>
</feature>
<gene>
    <name evidence="4" type="ORF">FWILDA_LOCUS18040</name>
</gene>
<comment type="similarity">
    <text evidence="1 2">Belongs to the small heat shock protein (HSP20) family.</text>
</comment>
<protein>
    <submittedName>
        <fullName evidence="4">12120_t:CDS:1</fullName>
    </submittedName>
</protein>
<evidence type="ECO:0000259" key="3">
    <source>
        <dbReference type="PROSITE" id="PS01031"/>
    </source>
</evidence>